<accession>A0A8A4TZI8</accession>
<evidence type="ECO:0000313" key="1">
    <source>
        <dbReference type="EMBL" id="QTD51925.1"/>
    </source>
</evidence>
<evidence type="ECO:0000313" key="2">
    <source>
        <dbReference type="Proteomes" id="UP000663929"/>
    </source>
</evidence>
<name>A0A8A4TZI8_SULCO</name>
<dbReference type="AlphaFoldDB" id="A0A8A4TZI8"/>
<gene>
    <name evidence="1" type="ORF">J3U87_05585</name>
</gene>
<reference evidence="1" key="1">
    <citation type="submission" date="2021-03" db="EMBL/GenBank/DDBJ databases">
        <title>Acanthopleuribacteraceae sp. M133.</title>
        <authorList>
            <person name="Wang G."/>
        </authorList>
    </citation>
    <scope>NUCLEOTIDE SEQUENCE</scope>
    <source>
        <strain evidence="1">M133</strain>
    </source>
</reference>
<dbReference type="RefSeq" id="WP_237382038.1">
    <property type="nucleotide sequence ID" value="NZ_CP071793.1"/>
</dbReference>
<organism evidence="1 2">
    <name type="scientific">Sulfidibacter corallicola</name>
    <dbReference type="NCBI Taxonomy" id="2818388"/>
    <lineage>
        <taxon>Bacteria</taxon>
        <taxon>Pseudomonadati</taxon>
        <taxon>Acidobacteriota</taxon>
        <taxon>Holophagae</taxon>
        <taxon>Acanthopleuribacterales</taxon>
        <taxon>Acanthopleuribacteraceae</taxon>
        <taxon>Sulfidibacter</taxon>
    </lineage>
</organism>
<proteinExistence type="predicted"/>
<dbReference type="EMBL" id="CP071793">
    <property type="protein sequence ID" value="QTD51925.1"/>
    <property type="molecule type" value="Genomic_DNA"/>
</dbReference>
<sequence>MMGFSYFDVAILIGLVVAGVAFVWGTSPRSSGFGKSESKAPTTYAHWSLLELTAKAFGMSPDNRDLWSRAASDYRLELDLVAREMRMYAPKPFPYGLELSETRGSQTENPKTGDAAFDETIHFDLDEPASVTILNERVRTLCRELKSVHLHSNQIIVSYRFDEAVHSSESALNWMKDQFGRMTDLANDLLRSTTLIQRHLEVAAKDSCRAMRAKSLAFLWKQPDARPKRFEVAGSPSDAELARLCSWFPNLDREWLRCLPREAEKSPENEVMRRILGWAHQASEPQGNLPPIHPEAVLWMCGQMGGGSHASQAWLIRHVDAQLVPDLFLLLRALPHDRADDLILEGLATHGVPFLGLVRSKMDASLLPRLIDVLDTTADARLRPKLFQLLLDFDGTHAPEICRKALEAGDTDLIPLALKGMKTLGTLSDVIHLAALRDNGYKPRHEIDQAIHAIQARENAGEPGWLTILEDDREKGALSLTDDSV</sequence>
<dbReference type="Proteomes" id="UP000663929">
    <property type="component" value="Chromosome"/>
</dbReference>
<dbReference type="KEGG" id="scor:J3U87_05585"/>
<keyword evidence="2" id="KW-1185">Reference proteome</keyword>
<protein>
    <submittedName>
        <fullName evidence="1">Uncharacterized protein</fullName>
    </submittedName>
</protein>